<dbReference type="SUPFAM" id="SSF52047">
    <property type="entry name" value="RNI-like"/>
    <property type="match status" value="1"/>
</dbReference>
<dbReference type="Proteomes" id="UP000623467">
    <property type="component" value="Unassembled WGS sequence"/>
</dbReference>
<dbReference type="Gene3D" id="3.80.10.10">
    <property type="entry name" value="Ribonuclease Inhibitor"/>
    <property type="match status" value="1"/>
</dbReference>
<dbReference type="EMBL" id="JACAZH010000008">
    <property type="protein sequence ID" value="KAF7361521.1"/>
    <property type="molecule type" value="Genomic_DNA"/>
</dbReference>
<keyword evidence="1" id="KW-0472">Membrane</keyword>
<evidence type="ECO:0000313" key="2">
    <source>
        <dbReference type="EMBL" id="KAF7361521.1"/>
    </source>
</evidence>
<keyword evidence="1" id="KW-0812">Transmembrane</keyword>
<comment type="caution">
    <text evidence="2">The sequence shown here is derived from an EMBL/GenBank/DDBJ whole genome shotgun (WGS) entry which is preliminary data.</text>
</comment>
<reference evidence="2" key="1">
    <citation type="submission" date="2020-05" db="EMBL/GenBank/DDBJ databases">
        <title>Mycena genomes resolve the evolution of fungal bioluminescence.</title>
        <authorList>
            <person name="Tsai I.J."/>
        </authorList>
    </citation>
    <scope>NUCLEOTIDE SEQUENCE</scope>
    <source>
        <strain evidence="2">160909Yilan</strain>
    </source>
</reference>
<accession>A0A8H6YNK0</accession>
<evidence type="ECO:0000256" key="1">
    <source>
        <dbReference type="SAM" id="Phobius"/>
    </source>
</evidence>
<name>A0A8H6YNK0_9AGAR</name>
<gene>
    <name evidence="2" type="ORF">MSAN_01185700</name>
</gene>
<proteinExistence type="predicted"/>
<dbReference type="AlphaFoldDB" id="A0A8H6YNK0"/>
<feature type="transmembrane region" description="Helical" evidence="1">
    <location>
        <begin position="79"/>
        <end position="101"/>
    </location>
</feature>
<dbReference type="OrthoDB" id="2840257at2759"/>
<protein>
    <submittedName>
        <fullName evidence="2">F-box domain-containing protein</fullName>
    </submittedName>
</protein>
<sequence length="377" mass="41812">MSAEALRARIAKLDSEIAVKTDLEVLKKLGQEKSLASRQLNAILDPVERLPVEISSEIFLQSIHQPFPRPGARHQAPMLLLHICSAWTTIALTVPALWASIEIIFHAAKDLNALRIWFQRARQSPLSVSLWGHFDDWNRSRDMAVTILGHGGQLKHLKIYHDGFGISKGPNLFEIGKKSPIVKSLPTFAMLETLNLSCGKFGSGFPVPQILQLLHLAPNIVEINISATVRCRTPIPEDLRVVLPRLRRLTLHPSDPGKHDQIFNYFSLPALEFLCVPNTAVAAGNLQGVLQRSAPPLQELVTDGKSVDVLVKGYFDLVPSLERLTIGDPQSKFLTDFCAAVTDSFAVLPQSPQSHHRALWKDGRSCTLFEASRSRGF</sequence>
<organism evidence="2 3">
    <name type="scientific">Mycena sanguinolenta</name>
    <dbReference type="NCBI Taxonomy" id="230812"/>
    <lineage>
        <taxon>Eukaryota</taxon>
        <taxon>Fungi</taxon>
        <taxon>Dikarya</taxon>
        <taxon>Basidiomycota</taxon>
        <taxon>Agaricomycotina</taxon>
        <taxon>Agaricomycetes</taxon>
        <taxon>Agaricomycetidae</taxon>
        <taxon>Agaricales</taxon>
        <taxon>Marasmiineae</taxon>
        <taxon>Mycenaceae</taxon>
        <taxon>Mycena</taxon>
    </lineage>
</organism>
<keyword evidence="3" id="KW-1185">Reference proteome</keyword>
<dbReference type="InterPro" id="IPR032675">
    <property type="entry name" value="LRR_dom_sf"/>
</dbReference>
<keyword evidence="1" id="KW-1133">Transmembrane helix</keyword>
<evidence type="ECO:0000313" key="3">
    <source>
        <dbReference type="Proteomes" id="UP000623467"/>
    </source>
</evidence>